<comment type="caution">
    <text evidence="2">The sequence shown here is derived from an EMBL/GenBank/DDBJ whole genome shotgun (WGS) entry which is preliminary data.</text>
</comment>
<reference evidence="3" key="1">
    <citation type="journal article" date="2015" name="PLoS Genet.">
        <title>Genome Sequence and Transcriptome Analyses of Chrysochromulina tobin: Metabolic Tools for Enhanced Algal Fitness in the Prominent Order Prymnesiales (Haptophyceae).</title>
        <authorList>
            <person name="Hovde B.T."/>
            <person name="Deodato C.R."/>
            <person name="Hunsperger H.M."/>
            <person name="Ryken S.A."/>
            <person name="Yost W."/>
            <person name="Jha R.K."/>
            <person name="Patterson J."/>
            <person name="Monnat R.J. Jr."/>
            <person name="Barlow S.B."/>
            <person name="Starkenburg S.R."/>
            <person name="Cattolico R.A."/>
        </authorList>
    </citation>
    <scope>NUCLEOTIDE SEQUENCE</scope>
    <source>
        <strain evidence="3">CCMP291</strain>
    </source>
</reference>
<dbReference type="EMBL" id="JWZX01002376">
    <property type="protein sequence ID" value="KOO29703.1"/>
    <property type="molecule type" value="Genomic_DNA"/>
</dbReference>
<sequence>QAAGKLPYATTLWLLDAVARHATAASSDFLRSRSGGAPTGASTGSADNATKTDGRASPPHPRGSAAAGARRCSARRASTPFA</sequence>
<protein>
    <submittedName>
        <fullName evidence="2">Uncharacterized protein</fullName>
    </submittedName>
</protein>
<accession>A0A0M0JUA0</accession>
<feature type="non-terminal residue" evidence="2">
    <location>
        <position position="1"/>
    </location>
</feature>
<feature type="region of interest" description="Disordered" evidence="1">
    <location>
        <begin position="26"/>
        <end position="82"/>
    </location>
</feature>
<dbReference type="Proteomes" id="UP000037460">
    <property type="component" value="Unassembled WGS sequence"/>
</dbReference>
<feature type="non-terminal residue" evidence="2">
    <location>
        <position position="82"/>
    </location>
</feature>
<feature type="compositionally biased region" description="Low complexity" evidence="1">
    <location>
        <begin position="32"/>
        <end position="46"/>
    </location>
</feature>
<organism evidence="2 3">
    <name type="scientific">Chrysochromulina tobinii</name>
    <dbReference type="NCBI Taxonomy" id="1460289"/>
    <lineage>
        <taxon>Eukaryota</taxon>
        <taxon>Haptista</taxon>
        <taxon>Haptophyta</taxon>
        <taxon>Prymnesiophyceae</taxon>
        <taxon>Prymnesiales</taxon>
        <taxon>Chrysochromulinaceae</taxon>
        <taxon>Chrysochromulina</taxon>
    </lineage>
</organism>
<evidence type="ECO:0000313" key="3">
    <source>
        <dbReference type="Proteomes" id="UP000037460"/>
    </source>
</evidence>
<keyword evidence="3" id="KW-1185">Reference proteome</keyword>
<evidence type="ECO:0000313" key="2">
    <source>
        <dbReference type="EMBL" id="KOO29703.1"/>
    </source>
</evidence>
<dbReference type="AlphaFoldDB" id="A0A0M0JUA0"/>
<proteinExistence type="predicted"/>
<evidence type="ECO:0000256" key="1">
    <source>
        <dbReference type="SAM" id="MobiDB-lite"/>
    </source>
</evidence>
<gene>
    <name evidence="2" type="ORF">Ctob_005182</name>
</gene>
<feature type="compositionally biased region" description="Low complexity" evidence="1">
    <location>
        <begin position="62"/>
        <end position="82"/>
    </location>
</feature>
<name>A0A0M0JUA0_9EUKA</name>